<evidence type="ECO:0000313" key="3">
    <source>
        <dbReference type="EMBL" id="CAA0101130.1"/>
    </source>
</evidence>
<evidence type="ECO:0000256" key="2">
    <source>
        <dbReference type="SAM" id="Coils"/>
    </source>
</evidence>
<evidence type="ECO:0000256" key="1">
    <source>
        <dbReference type="ARBA" id="ARBA00023054"/>
    </source>
</evidence>
<gene>
    <name evidence="3" type="primary">smc_3</name>
    <name evidence="3" type="ORF">DPBNPPHM_03863</name>
</gene>
<dbReference type="Proteomes" id="UP000434580">
    <property type="component" value="Unassembled WGS sequence"/>
</dbReference>
<dbReference type="InterPro" id="IPR027417">
    <property type="entry name" value="P-loop_NTPase"/>
</dbReference>
<feature type="coiled-coil region" evidence="2">
    <location>
        <begin position="317"/>
        <end position="351"/>
    </location>
</feature>
<sequence length="1215" mass="138006">MYCKRGVFVNWGNIPQQEFEFGPINLFSGGNGSGKTTAADGLQSLMTAAHENLFNFNPGQDETTQRGRGGKQVRTLASYILGCDDGSYSRPRPTDGYVAGIFHPTQGETGEVFTAVMGVRARLDTASSPRQARQDDILFLIIPGHALSLAHFVRDDEGGKYVVPLNEIAATLKSELGKNAVEVYDKKGPYLRRLYGVLRGQKGAVSDREAKHAARTFSNFMAYKPVKSINDFVAREVLETKDLSEDIRQVSELMKTIHSMEEDTRKIMDAIGNLDGAQTQANCYVQNWSDKCVAEYTEFTRQLFAKQDDYLNQKNRQRSTQEAITEAEQQQERLRDKKQSLHDRLIDLKAQRQGIDALKDKDQLEQDVETCKTRLVQEVAPLLKQDQQFESNVDAARQLQKKLGEHSLGLDVPALEQPEFRKVTRKVLEAGESTGLDPQALLTKDWVGLELLETKLDGMQQLQTQHNEFVDSLYNPERTRENLSLRDQVFAALNKRREQLARFEQQVQAKEQEIRHLQNRHVSYPAHVQAAISAIKSQCPEARPSVLCDFIEVTDPLWQMAIEGYMGGARFAIIVEPEFEADAIRIVRNMKGGRNNARVIQGNKVKHDAQRFSPAKNSIVDVMTFDHKVVEYYVRASYGSVQRVSDEGALRQTSRGITANGLGSGGYSMFRCDISDADLVFGHGARERATQAKQEQLLLLQEQRFKVNDDMHHCQRIYDLIGAVKPLECADIIRNMLEMYRKLSRAETQLDSLDLSDFTELEGKLGVLNGEYLALEDEAKALTESIGAMKNDLERTARVIDKFASEQEQLQTLQEAGEQTVEQIADIWNAFNAEEALKAADDKARAAKGEFNFQADVAQYQQAMEASERALYQSILHHNQISNTHDAIMYLTDVYERHDADFFKGIVNVLGQIGSMHNALKNNVLVGKHEKLSGLKESFNTAFVTNLCHSIYQSINDGKRLLEDLNKELEHHRFGADRERFYFGWDWVPEFHDYYRFFKEVISMPDLGDGRTLFESDLSQQSCDVRDRMMGMLLDKDEQVALRELKRISDYRNYRFYEIYKEPLNKEPIALSTYGTGSGGQLETPAYIIRSAAVTSAFRYNEGDTHCRMVLVDEAFSKMDETRSREVINYLTETLGLQLIFIMPTSKSGPFMDLISNQVVFSKCPMPAGDKIGELNTRVLVDRKICNQERIKALWANHRKTIRQQAMLDFMEEIV</sequence>
<dbReference type="EMBL" id="CACSII010000009">
    <property type="protein sequence ID" value="CAA0101130.1"/>
    <property type="molecule type" value="Genomic_DNA"/>
</dbReference>
<protein>
    <submittedName>
        <fullName evidence="3">Chromosome partition protein Smc</fullName>
    </submittedName>
</protein>
<organism evidence="3 4">
    <name type="scientific">BD1-7 clade bacterium</name>
    <dbReference type="NCBI Taxonomy" id="2029982"/>
    <lineage>
        <taxon>Bacteria</taxon>
        <taxon>Pseudomonadati</taxon>
        <taxon>Pseudomonadota</taxon>
        <taxon>Gammaproteobacteria</taxon>
        <taxon>Cellvibrionales</taxon>
        <taxon>Spongiibacteraceae</taxon>
        <taxon>BD1-7 clade</taxon>
    </lineage>
</organism>
<dbReference type="Pfam" id="PF13558">
    <property type="entry name" value="SbcC_Walker_B"/>
    <property type="match status" value="1"/>
</dbReference>
<keyword evidence="1 2" id="KW-0175">Coiled coil</keyword>
<dbReference type="InterPro" id="IPR036277">
    <property type="entry name" value="SMC_hinge_sf"/>
</dbReference>
<dbReference type="SUPFAM" id="SSF75553">
    <property type="entry name" value="Smc hinge domain"/>
    <property type="match status" value="1"/>
</dbReference>
<dbReference type="GO" id="GO:0005694">
    <property type="term" value="C:chromosome"/>
    <property type="evidence" value="ECO:0007669"/>
    <property type="project" value="InterPro"/>
</dbReference>
<accession>A0A5S9P984</accession>
<dbReference type="GO" id="GO:0005524">
    <property type="term" value="F:ATP binding"/>
    <property type="evidence" value="ECO:0007669"/>
    <property type="project" value="InterPro"/>
</dbReference>
<reference evidence="3 4" key="1">
    <citation type="submission" date="2019-11" db="EMBL/GenBank/DDBJ databases">
        <authorList>
            <person name="Holert J."/>
        </authorList>
    </citation>
    <scope>NUCLEOTIDE SEQUENCE [LARGE SCALE GENOMIC DNA]</scope>
    <source>
        <strain evidence="3">BC5_2</strain>
    </source>
</reference>
<evidence type="ECO:0000313" key="4">
    <source>
        <dbReference type="Proteomes" id="UP000434580"/>
    </source>
</evidence>
<dbReference type="PANTHER" id="PTHR32182:SF0">
    <property type="entry name" value="DNA REPLICATION AND REPAIR PROTEIN RECF"/>
    <property type="match status" value="1"/>
</dbReference>
<name>A0A5S9P984_9GAMM</name>
<proteinExistence type="predicted"/>
<dbReference type="GO" id="GO:0000731">
    <property type="term" value="P:DNA synthesis involved in DNA repair"/>
    <property type="evidence" value="ECO:0007669"/>
    <property type="project" value="TreeGrafter"/>
</dbReference>
<dbReference type="AlphaFoldDB" id="A0A5S9P984"/>
<dbReference type="GO" id="GO:0006302">
    <property type="term" value="P:double-strand break repair"/>
    <property type="evidence" value="ECO:0007669"/>
    <property type="project" value="TreeGrafter"/>
</dbReference>
<dbReference type="SUPFAM" id="SSF52540">
    <property type="entry name" value="P-loop containing nucleoside triphosphate hydrolases"/>
    <property type="match status" value="1"/>
</dbReference>
<feature type="coiled-coil region" evidence="2">
    <location>
        <begin position="493"/>
        <end position="520"/>
    </location>
</feature>
<dbReference type="PANTHER" id="PTHR32182">
    <property type="entry name" value="DNA REPLICATION AND REPAIR PROTEIN RECF"/>
    <property type="match status" value="1"/>
</dbReference>
<dbReference type="Pfam" id="PF13555">
    <property type="entry name" value="AAA_29"/>
    <property type="match status" value="1"/>
</dbReference>
<dbReference type="OrthoDB" id="174137at2"/>
<dbReference type="GO" id="GO:0051276">
    <property type="term" value="P:chromosome organization"/>
    <property type="evidence" value="ECO:0007669"/>
    <property type="project" value="InterPro"/>
</dbReference>